<proteinExistence type="predicted"/>
<dbReference type="SUPFAM" id="SSF50998">
    <property type="entry name" value="Quinoprotein alcohol dehydrogenase-like"/>
    <property type="match status" value="1"/>
</dbReference>
<feature type="transmembrane region" description="Helical" evidence="1">
    <location>
        <begin position="18"/>
        <end position="39"/>
    </location>
</feature>
<accession>A0A4V1G7Z3</accession>
<dbReference type="Gene3D" id="2.130.10.10">
    <property type="entry name" value="YVTN repeat-like/Quinoprotein amine dehydrogenase"/>
    <property type="match status" value="1"/>
</dbReference>
<dbReference type="InterPro" id="IPR048161">
    <property type="entry name" value="PA2928-like"/>
</dbReference>
<feature type="transmembrane region" description="Helical" evidence="1">
    <location>
        <begin position="51"/>
        <end position="72"/>
    </location>
</feature>
<dbReference type="EMBL" id="CP040428">
    <property type="protein sequence ID" value="QCT21347.1"/>
    <property type="molecule type" value="Genomic_DNA"/>
</dbReference>
<gene>
    <name evidence="2" type="ORF">FEM41_17680</name>
</gene>
<dbReference type="OrthoDB" id="2957847at2"/>
<reference evidence="2 3" key="1">
    <citation type="submission" date="2019-05" db="EMBL/GenBank/DDBJ databases">
        <title>Complete genome sequence of Izhakiella calystegiae KSNA2, an endophyte isolated from beach morning glory (Calystegia soldanella).</title>
        <authorList>
            <person name="Jiang L."/>
            <person name="Jeong J.C."/>
            <person name="Kim C.Y."/>
            <person name="Kim D.H."/>
            <person name="Kim S.W."/>
            <person name="Lee j."/>
        </authorList>
    </citation>
    <scope>NUCLEOTIDE SEQUENCE [LARGE SCALE GENOMIC DNA]</scope>
    <source>
        <strain evidence="2 3">KSNA2</strain>
    </source>
</reference>
<evidence type="ECO:0000313" key="2">
    <source>
        <dbReference type="EMBL" id="QCT21347.1"/>
    </source>
</evidence>
<evidence type="ECO:0000256" key="1">
    <source>
        <dbReference type="SAM" id="Phobius"/>
    </source>
</evidence>
<evidence type="ECO:0000313" key="3">
    <source>
        <dbReference type="Proteomes" id="UP000302163"/>
    </source>
</evidence>
<dbReference type="KEGG" id="izh:FEM41_17680"/>
<dbReference type="RefSeq" id="WP_138097503.1">
    <property type="nucleotide sequence ID" value="NZ_CP040428.1"/>
</dbReference>
<sequence length="360" mass="41856">MNAIYNHWRLSGWLTHDIFVIAVAIVFIALCGFLLYSLIKRRSTRRLKPYLFILVIYGLIVNFIGMTFFGMFRSVTLEGKSQLFFSHKNHSFTSIERTVIPNGQSNGISTSTSMFELISVNSDTGERIWSKRMGWRNYLIGQTDRYLILNDADDDALFLLDSTTGAMRFSQADLVKKIPALSEVLSPDFPDYRFVDRRLYIHGLDNRYYRLDLENWTLTEDAQIMTIFQQHRAPAWIISASDNRVGQPISDQELTEALRLLGEQLINPVLLGKKQAHQYYVLAYKKRRGPQASIGLYDVEKQKYLWQTAVTLTEDGVPINAYQMDDALYVKAARYLFKLDTNTGRKIYQFDYRWNRVVDR</sequence>
<dbReference type="Proteomes" id="UP000302163">
    <property type="component" value="Chromosome"/>
</dbReference>
<name>A0A4V1G7Z3_9ENTR</name>
<keyword evidence="3" id="KW-1185">Reference proteome</keyword>
<keyword evidence="1" id="KW-0812">Transmembrane</keyword>
<dbReference type="NCBIfam" id="NF041516">
    <property type="entry name" value="PA2928_fam"/>
    <property type="match status" value="1"/>
</dbReference>
<dbReference type="InterPro" id="IPR011047">
    <property type="entry name" value="Quinoprotein_ADH-like_sf"/>
</dbReference>
<dbReference type="AlphaFoldDB" id="A0A4V1G7Z3"/>
<keyword evidence="1" id="KW-0472">Membrane</keyword>
<keyword evidence="1" id="KW-1133">Transmembrane helix</keyword>
<organism evidence="2 3">
    <name type="scientific">Jejubacter calystegiae</name>
    <dbReference type="NCBI Taxonomy" id="2579935"/>
    <lineage>
        <taxon>Bacteria</taxon>
        <taxon>Pseudomonadati</taxon>
        <taxon>Pseudomonadota</taxon>
        <taxon>Gammaproteobacteria</taxon>
        <taxon>Enterobacterales</taxon>
        <taxon>Enterobacteriaceae</taxon>
        <taxon>Jejubacter</taxon>
    </lineage>
</organism>
<protein>
    <submittedName>
        <fullName evidence="2">Uncharacterized protein</fullName>
    </submittedName>
</protein>
<dbReference type="InterPro" id="IPR015943">
    <property type="entry name" value="WD40/YVTN_repeat-like_dom_sf"/>
</dbReference>